<sequence length="77" mass="8438">TDEGYMARVEADAQGWLLIEDHCPICVAARSCQGFCRSELQLFAEVAGLDATVTREQHVLAGATRCVYRIAPLQKLA</sequence>
<dbReference type="Proteomes" id="UP000621455">
    <property type="component" value="Unassembled WGS sequence"/>
</dbReference>
<accession>A0ABX0NKS2</accession>
<organism evidence="1 2">
    <name type="scientific">Massilia frigida</name>
    <dbReference type="NCBI Taxonomy" id="2609281"/>
    <lineage>
        <taxon>Bacteria</taxon>
        <taxon>Pseudomonadati</taxon>
        <taxon>Pseudomonadota</taxon>
        <taxon>Betaproteobacteria</taxon>
        <taxon>Burkholderiales</taxon>
        <taxon>Oxalobacteraceae</taxon>
        <taxon>Telluria group</taxon>
        <taxon>Massilia</taxon>
    </lineage>
</organism>
<comment type="caution">
    <text evidence="1">The sequence shown here is derived from an EMBL/GenBank/DDBJ whole genome shotgun (WGS) entry which is preliminary data.</text>
</comment>
<evidence type="ECO:0000313" key="1">
    <source>
        <dbReference type="EMBL" id="NHZ84221.1"/>
    </source>
</evidence>
<evidence type="ECO:0000313" key="2">
    <source>
        <dbReference type="Proteomes" id="UP000621455"/>
    </source>
</evidence>
<keyword evidence="2" id="KW-1185">Reference proteome</keyword>
<reference evidence="1 2" key="1">
    <citation type="submission" date="2019-10" db="EMBL/GenBank/DDBJ databases">
        <title>Taxonomy of Antarctic Massilia spp.: description of Massilia rubra sp. nov., Massilia aquatica sp. nov., Massilia mucilaginosa sp. nov., Massilia frigida sp. nov. isolated from streams, lakes and regoliths.</title>
        <authorList>
            <person name="Holochova P."/>
            <person name="Sedlacek I."/>
            <person name="Kralova S."/>
            <person name="Maslanova I."/>
            <person name="Busse H.-J."/>
            <person name="Stankova E."/>
            <person name="Vrbovska V."/>
            <person name="Kovarovic V."/>
            <person name="Bartak M."/>
            <person name="Svec P."/>
            <person name="Pantucek R."/>
        </authorList>
    </citation>
    <scope>NUCLEOTIDE SEQUENCE [LARGE SCALE GENOMIC DNA]</scope>
    <source>
        <strain evidence="1 2">CCM 8695</strain>
    </source>
</reference>
<gene>
    <name evidence="1" type="ORF">F2P44_34030</name>
</gene>
<dbReference type="SUPFAM" id="SSF46785">
    <property type="entry name" value="Winged helix' DNA-binding domain"/>
    <property type="match status" value="1"/>
</dbReference>
<dbReference type="EMBL" id="WHJG01000179">
    <property type="protein sequence ID" value="NHZ84221.1"/>
    <property type="molecule type" value="Genomic_DNA"/>
</dbReference>
<protein>
    <submittedName>
        <fullName evidence="1">Transcriptional regulator</fullName>
    </submittedName>
</protein>
<name>A0ABX0NKS2_9BURK</name>
<dbReference type="InterPro" id="IPR036390">
    <property type="entry name" value="WH_DNA-bd_sf"/>
</dbReference>
<proteinExistence type="predicted"/>
<feature type="non-terminal residue" evidence="1">
    <location>
        <position position="1"/>
    </location>
</feature>